<feature type="region of interest" description="Disordered" evidence="2">
    <location>
        <begin position="187"/>
        <end position="209"/>
    </location>
</feature>
<dbReference type="CTD" id="51244"/>
<feature type="domain" description="CCDC174 alpha/beta GRSR" evidence="3">
    <location>
        <begin position="163"/>
        <end position="192"/>
    </location>
</feature>
<protein>
    <submittedName>
        <fullName evidence="4">Coiled-coil domain containing 174</fullName>
    </submittedName>
</protein>
<dbReference type="Ensembl" id="ENSVKKT00000005770.1">
    <property type="protein sequence ID" value="ENSVKKP00000005612.1"/>
    <property type="gene ID" value="ENSVKKG00000004119.1"/>
</dbReference>
<dbReference type="InterPro" id="IPR057464">
    <property type="entry name" value="CCDC174_GRSR"/>
</dbReference>
<reference evidence="4" key="2">
    <citation type="submission" date="2025-09" db="UniProtKB">
        <authorList>
            <consortium name="Ensembl"/>
        </authorList>
    </citation>
    <scope>IDENTIFICATION</scope>
</reference>
<name>A0A8D2IV26_VARKO</name>
<reference evidence="4" key="1">
    <citation type="submission" date="2025-08" db="UniProtKB">
        <authorList>
            <consortium name="Ensembl"/>
        </authorList>
    </citation>
    <scope>IDENTIFICATION</scope>
</reference>
<evidence type="ECO:0000313" key="4">
    <source>
        <dbReference type="Ensembl" id="ENSVKKP00000005612.1"/>
    </source>
</evidence>
<dbReference type="GO" id="GO:0005634">
    <property type="term" value="C:nucleus"/>
    <property type="evidence" value="ECO:0007669"/>
    <property type="project" value="TreeGrafter"/>
</dbReference>
<keyword evidence="1" id="KW-0175">Coiled coil</keyword>
<feature type="region of interest" description="Disordered" evidence="2">
    <location>
        <begin position="127"/>
        <end position="162"/>
    </location>
</feature>
<feature type="region of interest" description="Disordered" evidence="2">
    <location>
        <begin position="301"/>
        <end position="340"/>
    </location>
</feature>
<evidence type="ECO:0000256" key="1">
    <source>
        <dbReference type="ARBA" id="ARBA00023054"/>
    </source>
</evidence>
<dbReference type="OrthoDB" id="333551at2759"/>
<dbReference type="KEGG" id="vko:123034195"/>
<dbReference type="Pfam" id="PF13300">
    <property type="entry name" value="DUF4078"/>
    <property type="match status" value="1"/>
</dbReference>
<dbReference type="Proteomes" id="UP000694545">
    <property type="component" value="Unplaced"/>
</dbReference>
<dbReference type="InterPro" id="IPR025066">
    <property type="entry name" value="CCDC174-like"/>
</dbReference>
<feature type="region of interest" description="Disordered" evidence="2">
    <location>
        <begin position="57"/>
        <end position="83"/>
    </location>
</feature>
<keyword evidence="5" id="KW-1185">Reference proteome</keyword>
<dbReference type="RefSeq" id="XP_044307320.1">
    <property type="nucleotide sequence ID" value="XM_044451385.1"/>
</dbReference>
<evidence type="ECO:0000313" key="5">
    <source>
        <dbReference type="Proteomes" id="UP000694545"/>
    </source>
</evidence>
<dbReference type="GeneID" id="123034195"/>
<sequence length="474" mass="55565">MDRRKKPLDVAVSSLVDLKAELFRKQEEFKREKLLKDAGAPVKSKAIYKKPSIWTKQNTGVSDRAEKDAEQKIEEQQTLDKSRQKLEEKAQLYEKMTKGDFPDEETEDLYLVDFTQKIIDKRREVQEQCANEAARKAEAKENEEEERLSEAEIPPPQDPTEEWIDYVDSLGRSRRCMKKDLPHLLQMDKELQGKRQMTEGKTLLSEDMRKELQRQEWEREEEEALKKPVGPIHYEDIRENEARQLGVGYFAFARDQALRKKQMETLEMLREQTTDQRAKREHLKEKRKAVLEARLSKIRAKKRMKDGDVKENEAEENVVESAAAEAKPAEVPRASTQSRKVEVVIQERKDTKPGVPYVREWDKGKEFTFGLWSKKQTELRNERDPEFAPPPAYFYDQKRTCDFKSQNWNKPGSSYEKTEQNLRRSFPSPSADTQSDSSRGSQFHSTQAYDSTLQDQELLHQSLDDMLSYYKQVT</sequence>
<feature type="compositionally biased region" description="Polar residues" evidence="2">
    <location>
        <begin position="427"/>
        <end position="451"/>
    </location>
</feature>
<feature type="region of interest" description="Disordered" evidence="2">
    <location>
        <begin position="405"/>
        <end position="451"/>
    </location>
</feature>
<organism evidence="4 5">
    <name type="scientific">Varanus komodoensis</name>
    <name type="common">Komodo dragon</name>
    <dbReference type="NCBI Taxonomy" id="61221"/>
    <lineage>
        <taxon>Eukaryota</taxon>
        <taxon>Metazoa</taxon>
        <taxon>Chordata</taxon>
        <taxon>Craniata</taxon>
        <taxon>Vertebrata</taxon>
        <taxon>Euteleostomi</taxon>
        <taxon>Lepidosauria</taxon>
        <taxon>Squamata</taxon>
        <taxon>Bifurcata</taxon>
        <taxon>Unidentata</taxon>
        <taxon>Episquamata</taxon>
        <taxon>Toxicofera</taxon>
        <taxon>Anguimorpha</taxon>
        <taxon>Paleoanguimorpha</taxon>
        <taxon>Varanoidea</taxon>
        <taxon>Varanidae</taxon>
        <taxon>Varanus</taxon>
    </lineage>
</organism>
<accession>A0A8D2IV26</accession>
<dbReference type="PANTHER" id="PTHR15885:SF1">
    <property type="entry name" value="COILED-COIL DOMAIN-CONTAINING PROTEIN 174"/>
    <property type="match status" value="1"/>
</dbReference>
<dbReference type="PANTHER" id="PTHR15885">
    <property type="entry name" value="COILED-COIL DOMAIN-CONTAINING PROTEIN 174"/>
    <property type="match status" value="1"/>
</dbReference>
<evidence type="ECO:0000259" key="3">
    <source>
        <dbReference type="Pfam" id="PF25449"/>
    </source>
</evidence>
<proteinExistence type="predicted"/>
<gene>
    <name evidence="4" type="primary">CCDC174</name>
</gene>
<dbReference type="Pfam" id="PF25449">
    <property type="entry name" value="CCDC174_GRSR"/>
    <property type="match status" value="1"/>
</dbReference>
<feature type="compositionally biased region" description="Basic and acidic residues" evidence="2">
    <location>
        <begin position="63"/>
        <end position="83"/>
    </location>
</feature>
<dbReference type="AlphaFoldDB" id="A0A8D2IV26"/>
<dbReference type="OMA" id="PEMRPWD"/>
<evidence type="ECO:0000256" key="2">
    <source>
        <dbReference type="SAM" id="MobiDB-lite"/>
    </source>
</evidence>